<evidence type="ECO:0000313" key="2">
    <source>
        <dbReference type="EMBL" id="RUQ82121.1"/>
    </source>
</evidence>
<dbReference type="SUPFAM" id="SSF81901">
    <property type="entry name" value="HCP-like"/>
    <property type="match status" value="2"/>
</dbReference>
<sequence length="515" mass="57278">MPISELAFKILLDDALNGKVEALNKWEEHAEAHLFTTEQIKQALGVFRACDGSCLFRKSNALFLEAVWYHYGLLDDSGHSKTILYYEASIKLGHSTAMNNRAYMHQHGSGGEVNYVEAIRLYEAAIKLGNAAAMNNRAYMHEHGIGGDVNYKEAIRLYEAAITLGDTIAMSNRAYMHQHGIGGEVNYAEAIRLYETAIELDDADAMYDRACMHQHGIGGEVNYAEAIRLYEAAIKLGESAAMNNRAYMHQHGIGGEVNYTEAIRLYEAAIKLGESAAMNNRAAMHIRGEGGEINSAEACRLYEAAIELGNAMAIYNRAYMHAHGLGGDKNYREALALYREYESKTHVKLDISDLHKKIITELKGNHELGNLYAQIDQMFQHGEAIGSAKGERVKAHAKNLEAKLDAFLLKHYEGNSLTGEKEQAFKAEFTQYLHSKDKDMGEHRAVWKPIIANILIALTGIGFVALLAKIIAHALTSHINKTDFSLNKACFFAETRTQCLALEIEQANNWTLCKA</sequence>
<dbReference type="AlphaFoldDB" id="A0A3S0V9U8"/>
<name>A0A3S0V9U8_9GAMM</name>
<dbReference type="SMART" id="SM00671">
    <property type="entry name" value="SEL1"/>
    <property type="match status" value="8"/>
</dbReference>
<dbReference type="RefSeq" id="WP_127111445.1">
    <property type="nucleotide sequence ID" value="NZ_RZGR01000029.1"/>
</dbReference>
<keyword evidence="1" id="KW-0812">Transmembrane</keyword>
<reference evidence="2 3" key="1">
    <citation type="submission" date="2018-12" db="EMBL/GenBank/DDBJ databases">
        <title>Legionella sp,whole genome shotgun sequence.</title>
        <authorList>
            <person name="Wu H."/>
        </authorList>
    </citation>
    <scope>NUCLEOTIDE SEQUENCE [LARGE SCALE GENOMIC DNA]</scope>
    <source>
        <strain evidence="3">km714</strain>
    </source>
</reference>
<protein>
    <submittedName>
        <fullName evidence="2">Sel1 repeat family protein</fullName>
    </submittedName>
</protein>
<keyword evidence="1" id="KW-0472">Membrane</keyword>
<comment type="caution">
    <text evidence="2">The sequence shown here is derived from an EMBL/GenBank/DDBJ whole genome shotgun (WGS) entry which is preliminary data.</text>
</comment>
<keyword evidence="1" id="KW-1133">Transmembrane helix</keyword>
<dbReference type="Pfam" id="PF08238">
    <property type="entry name" value="Sel1"/>
    <property type="match status" value="7"/>
</dbReference>
<keyword evidence="3" id="KW-1185">Reference proteome</keyword>
<accession>A0A3S0V9U8</accession>
<evidence type="ECO:0000313" key="3">
    <source>
        <dbReference type="Proteomes" id="UP000288012"/>
    </source>
</evidence>
<dbReference type="Proteomes" id="UP000288012">
    <property type="component" value="Unassembled WGS sequence"/>
</dbReference>
<proteinExistence type="predicted"/>
<dbReference type="PANTHER" id="PTHR43628">
    <property type="entry name" value="ACTIVATOR OF C KINASE PROTEIN 1-RELATED"/>
    <property type="match status" value="1"/>
</dbReference>
<evidence type="ECO:0000256" key="1">
    <source>
        <dbReference type="SAM" id="Phobius"/>
    </source>
</evidence>
<dbReference type="Gene3D" id="1.25.40.10">
    <property type="entry name" value="Tetratricopeptide repeat domain"/>
    <property type="match status" value="2"/>
</dbReference>
<dbReference type="InterPro" id="IPR011990">
    <property type="entry name" value="TPR-like_helical_dom_sf"/>
</dbReference>
<feature type="transmembrane region" description="Helical" evidence="1">
    <location>
        <begin position="450"/>
        <end position="472"/>
    </location>
</feature>
<gene>
    <name evidence="2" type="ORF">EKM59_09085</name>
</gene>
<dbReference type="InterPro" id="IPR006597">
    <property type="entry name" value="Sel1-like"/>
</dbReference>
<dbReference type="InterPro" id="IPR052945">
    <property type="entry name" value="Mitotic_Regulator"/>
</dbReference>
<organism evidence="2 3">
    <name type="scientific">Legionella septentrionalis</name>
    <dbReference type="NCBI Taxonomy" id="2498109"/>
    <lineage>
        <taxon>Bacteria</taxon>
        <taxon>Pseudomonadati</taxon>
        <taxon>Pseudomonadota</taxon>
        <taxon>Gammaproteobacteria</taxon>
        <taxon>Legionellales</taxon>
        <taxon>Legionellaceae</taxon>
        <taxon>Legionella</taxon>
    </lineage>
</organism>
<dbReference type="PANTHER" id="PTHR43628:SF1">
    <property type="entry name" value="CHITIN SYNTHASE REGULATORY FACTOR 2-RELATED"/>
    <property type="match status" value="1"/>
</dbReference>
<dbReference type="EMBL" id="RZGR01000029">
    <property type="protein sequence ID" value="RUQ82121.1"/>
    <property type="molecule type" value="Genomic_DNA"/>
</dbReference>